<keyword evidence="2" id="KW-0768">Sushi</keyword>
<dbReference type="OrthoDB" id="406096at2759"/>
<feature type="domain" description="Sushi" evidence="3">
    <location>
        <begin position="292"/>
        <end position="344"/>
    </location>
</feature>
<dbReference type="InterPro" id="IPR035976">
    <property type="entry name" value="Sushi/SCR/CCP_sf"/>
</dbReference>
<proteinExistence type="predicted"/>
<comment type="caution">
    <text evidence="4">The sequence shown here is derived from an EMBL/GenBank/DDBJ whole genome shotgun (WGS) entry which is preliminary data.</text>
</comment>
<evidence type="ECO:0000313" key="4">
    <source>
        <dbReference type="EMBL" id="GBP22043.1"/>
    </source>
</evidence>
<comment type="caution">
    <text evidence="2">Lacks conserved residue(s) required for the propagation of feature annotation.</text>
</comment>
<dbReference type="InterPro" id="IPR000436">
    <property type="entry name" value="Sushi_SCR_CCP_dom"/>
</dbReference>
<organism evidence="4 5">
    <name type="scientific">Eumeta variegata</name>
    <name type="common">Bagworm moth</name>
    <name type="synonym">Eumeta japonica</name>
    <dbReference type="NCBI Taxonomy" id="151549"/>
    <lineage>
        <taxon>Eukaryota</taxon>
        <taxon>Metazoa</taxon>
        <taxon>Ecdysozoa</taxon>
        <taxon>Arthropoda</taxon>
        <taxon>Hexapoda</taxon>
        <taxon>Insecta</taxon>
        <taxon>Pterygota</taxon>
        <taxon>Neoptera</taxon>
        <taxon>Endopterygota</taxon>
        <taxon>Lepidoptera</taxon>
        <taxon>Glossata</taxon>
        <taxon>Ditrysia</taxon>
        <taxon>Tineoidea</taxon>
        <taxon>Psychidae</taxon>
        <taxon>Oiketicinae</taxon>
        <taxon>Eumeta</taxon>
    </lineage>
</organism>
<dbReference type="SUPFAM" id="SSF57535">
    <property type="entry name" value="Complement control module/SCR domain"/>
    <property type="match status" value="1"/>
</dbReference>
<evidence type="ECO:0000259" key="3">
    <source>
        <dbReference type="PROSITE" id="PS50923"/>
    </source>
</evidence>
<evidence type="ECO:0000256" key="1">
    <source>
        <dbReference type="ARBA" id="ARBA00023157"/>
    </source>
</evidence>
<evidence type="ECO:0000256" key="2">
    <source>
        <dbReference type="PROSITE-ProRule" id="PRU00302"/>
    </source>
</evidence>
<sequence>MLLSYQNFVVCESEGVWGVGCGCRVWVWGVGVWVSVSEARRADVDLNRSVSDARRLARAGAERPAPASIPQYRILEIRLVAVEDPTDNTATAYSHNRRSANLIRNDNDNRGSGFLRPQAYQRLPEPAPYVEPRPTLKVYEPKEDPRLFYQSDAYLKEALSGQVNKEVAETYPRNDVVPVDSGTNSETVMASMRYEDRGRNQRILGSMRNMCIKCPAERTLIAKPGSDRVIFQKPRLTTCSGQRAPKSVHFARMYGPTFGTLLEKGFHTAVGKVMYKGQTLQLCRVEVQVVTQTCPAPEYLKVHCDNKNSCTFTCRDAQFELYGKPNLVCGYNLQWEGTLPICKAFTAEQNNQFRSLLRTADELTRTNIEKVVLNVLGANTHRLPRTAASVASELVAAGDWRRAHAARPTVAAGGDGLREWRLFAVMADGPPI</sequence>
<evidence type="ECO:0000313" key="5">
    <source>
        <dbReference type="Proteomes" id="UP000299102"/>
    </source>
</evidence>
<dbReference type="EMBL" id="BGZK01000135">
    <property type="protein sequence ID" value="GBP22043.1"/>
    <property type="molecule type" value="Genomic_DNA"/>
</dbReference>
<accession>A0A4C1U6N3</accession>
<name>A0A4C1U6N3_EUMVA</name>
<dbReference type="Proteomes" id="UP000299102">
    <property type="component" value="Unassembled WGS sequence"/>
</dbReference>
<dbReference type="Gene3D" id="2.10.70.10">
    <property type="entry name" value="Complement Module, domain 1"/>
    <property type="match status" value="1"/>
</dbReference>
<protein>
    <submittedName>
        <fullName evidence="4">Sushi repeat-containing protein SRPX</fullName>
    </submittedName>
</protein>
<dbReference type="AlphaFoldDB" id="A0A4C1U6N3"/>
<keyword evidence="1" id="KW-1015">Disulfide bond</keyword>
<keyword evidence="5" id="KW-1185">Reference proteome</keyword>
<dbReference type="CDD" id="cd00033">
    <property type="entry name" value="CCP"/>
    <property type="match status" value="1"/>
</dbReference>
<reference evidence="4 5" key="1">
    <citation type="journal article" date="2019" name="Commun. Biol.">
        <title>The bagworm genome reveals a unique fibroin gene that provides high tensile strength.</title>
        <authorList>
            <person name="Kono N."/>
            <person name="Nakamura H."/>
            <person name="Ohtoshi R."/>
            <person name="Tomita M."/>
            <person name="Numata K."/>
            <person name="Arakawa K."/>
        </authorList>
    </citation>
    <scope>NUCLEOTIDE SEQUENCE [LARGE SCALE GENOMIC DNA]</scope>
</reference>
<dbReference type="PROSITE" id="PS50923">
    <property type="entry name" value="SUSHI"/>
    <property type="match status" value="1"/>
</dbReference>
<gene>
    <name evidence="4" type="primary">SRPX</name>
    <name evidence="4" type="ORF">EVAR_18684_1</name>
</gene>